<reference evidence="12" key="1">
    <citation type="submission" date="2021-10" db="EMBL/GenBank/DDBJ databases">
        <title>Tropical sea cucumber genome reveals ecological adaptation and Cuvierian tubules defense mechanism.</title>
        <authorList>
            <person name="Chen T."/>
        </authorList>
    </citation>
    <scope>NUCLEOTIDE SEQUENCE</scope>
    <source>
        <strain evidence="12">Nanhai2018</strain>
        <tissue evidence="12">Muscle</tissue>
    </source>
</reference>
<keyword evidence="8 9" id="KW-0807">Transducer</keyword>
<dbReference type="FunFam" id="1.20.1070.10:FF:000291">
    <property type="entry name" value="Predicted protein"/>
    <property type="match status" value="1"/>
</dbReference>
<dbReference type="OrthoDB" id="10053194at2759"/>
<keyword evidence="5 9" id="KW-0297">G-protein coupled receptor</keyword>
<dbReference type="PANTHER" id="PTHR24235">
    <property type="entry name" value="NEUROPEPTIDE Y RECEPTOR"/>
    <property type="match status" value="1"/>
</dbReference>
<evidence type="ECO:0000313" key="12">
    <source>
        <dbReference type="EMBL" id="KAJ8022870.1"/>
    </source>
</evidence>
<feature type="transmembrane region" description="Helical" evidence="10">
    <location>
        <begin position="155"/>
        <end position="176"/>
    </location>
</feature>
<dbReference type="EMBL" id="JAIZAY010000020">
    <property type="protein sequence ID" value="KAJ8022870.1"/>
    <property type="molecule type" value="Genomic_DNA"/>
</dbReference>
<feature type="transmembrane region" description="Helical" evidence="10">
    <location>
        <begin position="237"/>
        <end position="259"/>
    </location>
</feature>
<dbReference type="Pfam" id="PF00001">
    <property type="entry name" value="7tm_1"/>
    <property type="match status" value="1"/>
</dbReference>
<keyword evidence="13" id="KW-1185">Reference proteome</keyword>
<dbReference type="GO" id="GO:0005886">
    <property type="term" value="C:plasma membrane"/>
    <property type="evidence" value="ECO:0007669"/>
    <property type="project" value="UniProtKB-SubCell"/>
</dbReference>
<gene>
    <name evidence="12" type="ORF">HOLleu_37890</name>
</gene>
<feature type="transmembrane region" description="Helical" evidence="10">
    <location>
        <begin position="21"/>
        <end position="44"/>
    </location>
</feature>
<evidence type="ECO:0000256" key="3">
    <source>
        <dbReference type="ARBA" id="ARBA00022692"/>
    </source>
</evidence>
<keyword evidence="3 9" id="KW-0812">Transmembrane</keyword>
<evidence type="ECO:0000256" key="5">
    <source>
        <dbReference type="ARBA" id="ARBA00023040"/>
    </source>
</evidence>
<dbReference type="GO" id="GO:0004995">
    <property type="term" value="F:tachykinin receptor activity"/>
    <property type="evidence" value="ECO:0007669"/>
    <property type="project" value="InterPro"/>
</dbReference>
<evidence type="ECO:0000256" key="6">
    <source>
        <dbReference type="ARBA" id="ARBA00023136"/>
    </source>
</evidence>
<sequence length="424" mass="48847">MRHDACIVDTSKLSDALISNIHWFGNFFKTFSGYFILAEGIFIIRLKWRSNMDNFTTFATLTSSQGPTEDFFYKEPPWLQAVFIILYEMVSLLGIVGNAIVCYIVLGHARMRTVTNYFIVNLAVSDLSMAVMCVTFTLYATLYMTWPFGTIMCHLVYYVQNVSVSVSIFTLVAISLDRYVAIIYPLKPRMTGTETVMIIFVIWTVSCLFALPAALFTSIEEGEGYVYCTENWSHTHLYSLLSMMVQYFVPLAILAVVYFRIGIRIWGRQTPGEGEITRDRKLNESKRKLVKLFATVVLIFALCYLPIHIFNLVQDFGKDILSFKYIKLVYLCCMLIAMSNCFVNPILYCWMNTKFRNGFRQVFRFLPCIKTYPEWRGKRGVSAKDFVQTQMESVSYKSERTKSSSESNYTYIALQTANNCHPSD</sequence>
<evidence type="ECO:0000256" key="4">
    <source>
        <dbReference type="ARBA" id="ARBA00022989"/>
    </source>
</evidence>
<keyword evidence="6 10" id="KW-0472">Membrane</keyword>
<proteinExistence type="inferred from homology"/>
<keyword evidence="2" id="KW-1003">Cell membrane</keyword>
<keyword evidence="7 9" id="KW-0675">Receptor</keyword>
<dbReference type="PRINTS" id="PR00244">
    <property type="entry name" value="NEUROKININR"/>
</dbReference>
<dbReference type="AlphaFoldDB" id="A0A9Q0YHX1"/>
<feature type="domain" description="G-protein coupled receptors family 1 profile" evidence="11">
    <location>
        <begin position="97"/>
        <end position="348"/>
    </location>
</feature>
<comment type="caution">
    <text evidence="12">The sequence shown here is derived from an EMBL/GenBank/DDBJ whole genome shotgun (WGS) entry which is preliminary data.</text>
</comment>
<dbReference type="InterPro" id="IPR017452">
    <property type="entry name" value="GPCR_Rhodpsn_7TM"/>
</dbReference>
<dbReference type="Gene3D" id="1.20.1070.10">
    <property type="entry name" value="Rhodopsin 7-helix transmembrane proteins"/>
    <property type="match status" value="1"/>
</dbReference>
<evidence type="ECO:0000256" key="9">
    <source>
        <dbReference type="RuleBase" id="RU000688"/>
    </source>
</evidence>
<dbReference type="PROSITE" id="PS00237">
    <property type="entry name" value="G_PROTEIN_RECEP_F1_1"/>
    <property type="match status" value="1"/>
</dbReference>
<evidence type="ECO:0000313" key="13">
    <source>
        <dbReference type="Proteomes" id="UP001152320"/>
    </source>
</evidence>
<accession>A0A9Q0YHX1</accession>
<organism evidence="12 13">
    <name type="scientific">Holothuria leucospilota</name>
    <name type="common">Black long sea cucumber</name>
    <name type="synonym">Mertensiothuria leucospilota</name>
    <dbReference type="NCBI Taxonomy" id="206669"/>
    <lineage>
        <taxon>Eukaryota</taxon>
        <taxon>Metazoa</taxon>
        <taxon>Echinodermata</taxon>
        <taxon>Eleutherozoa</taxon>
        <taxon>Echinozoa</taxon>
        <taxon>Holothuroidea</taxon>
        <taxon>Aspidochirotacea</taxon>
        <taxon>Aspidochirotida</taxon>
        <taxon>Holothuriidae</taxon>
        <taxon>Holothuria</taxon>
    </lineage>
</organism>
<dbReference type="PANTHER" id="PTHR24235:SF29">
    <property type="entry name" value="GH23382P"/>
    <property type="match status" value="1"/>
</dbReference>
<feature type="transmembrane region" description="Helical" evidence="10">
    <location>
        <begin position="328"/>
        <end position="350"/>
    </location>
</feature>
<evidence type="ECO:0000256" key="7">
    <source>
        <dbReference type="ARBA" id="ARBA00023170"/>
    </source>
</evidence>
<dbReference type="InterPro" id="IPR000276">
    <property type="entry name" value="GPCR_Rhodpsn"/>
</dbReference>
<comment type="subcellular location">
    <subcellularLocation>
        <location evidence="1">Cell membrane</location>
        <topology evidence="1">Multi-pass membrane protein</topology>
    </subcellularLocation>
</comment>
<evidence type="ECO:0000256" key="1">
    <source>
        <dbReference type="ARBA" id="ARBA00004651"/>
    </source>
</evidence>
<feature type="transmembrane region" description="Helical" evidence="10">
    <location>
        <begin position="78"/>
        <end position="106"/>
    </location>
</feature>
<feature type="transmembrane region" description="Helical" evidence="10">
    <location>
        <begin position="289"/>
        <end position="308"/>
    </location>
</feature>
<feature type="transmembrane region" description="Helical" evidence="10">
    <location>
        <begin position="196"/>
        <end position="217"/>
    </location>
</feature>
<evidence type="ECO:0000256" key="8">
    <source>
        <dbReference type="ARBA" id="ARBA00023224"/>
    </source>
</evidence>
<comment type="similarity">
    <text evidence="9">Belongs to the G-protein coupled receptor 1 family.</text>
</comment>
<feature type="transmembrane region" description="Helical" evidence="10">
    <location>
        <begin position="118"/>
        <end position="143"/>
    </location>
</feature>
<protein>
    <submittedName>
        <fullName evidence="12">RYamide receptor</fullName>
    </submittedName>
</protein>
<name>A0A9Q0YHX1_HOLLE</name>
<evidence type="ECO:0000256" key="2">
    <source>
        <dbReference type="ARBA" id="ARBA00022475"/>
    </source>
</evidence>
<dbReference type="PROSITE" id="PS50262">
    <property type="entry name" value="G_PROTEIN_RECEP_F1_2"/>
    <property type="match status" value="1"/>
</dbReference>
<evidence type="ECO:0000256" key="10">
    <source>
        <dbReference type="SAM" id="Phobius"/>
    </source>
</evidence>
<dbReference type="InterPro" id="IPR001681">
    <property type="entry name" value="Neurokn_rcpt"/>
</dbReference>
<dbReference type="SUPFAM" id="SSF81321">
    <property type="entry name" value="Family A G protein-coupled receptor-like"/>
    <property type="match status" value="1"/>
</dbReference>
<keyword evidence="4 10" id="KW-1133">Transmembrane helix</keyword>
<dbReference type="Proteomes" id="UP001152320">
    <property type="component" value="Chromosome 20"/>
</dbReference>
<evidence type="ECO:0000259" key="11">
    <source>
        <dbReference type="PROSITE" id="PS50262"/>
    </source>
</evidence>
<dbReference type="SMART" id="SM01381">
    <property type="entry name" value="7TM_GPCR_Srsx"/>
    <property type="match status" value="1"/>
</dbReference>
<dbReference type="PRINTS" id="PR00237">
    <property type="entry name" value="GPCRRHODOPSN"/>
</dbReference>